<reference evidence="6 7" key="1">
    <citation type="submission" date="2021-03" db="EMBL/GenBank/DDBJ databases">
        <title>Genomic Encyclopedia of Type Strains, Phase IV (KMG-IV): sequencing the most valuable type-strain genomes for metagenomic binning, comparative biology and taxonomic classification.</title>
        <authorList>
            <person name="Goeker M."/>
        </authorList>
    </citation>
    <scope>NUCLEOTIDE SEQUENCE [LARGE SCALE GENOMIC DNA]</scope>
    <source>
        <strain evidence="6 7">DSM 13372</strain>
    </source>
</reference>
<evidence type="ECO:0000256" key="3">
    <source>
        <dbReference type="ARBA" id="ARBA00005709"/>
    </source>
</evidence>
<evidence type="ECO:0000259" key="5">
    <source>
        <dbReference type="Pfam" id="PF00669"/>
    </source>
</evidence>
<accession>A0ABS4QXH2</accession>
<dbReference type="InterPro" id="IPR001492">
    <property type="entry name" value="Flagellin"/>
</dbReference>
<comment type="similarity">
    <text evidence="3">Belongs to the bacterial flagellin family.</text>
</comment>
<dbReference type="PANTHER" id="PTHR42792:SF2">
    <property type="entry name" value="FLAGELLIN"/>
    <property type="match status" value="1"/>
</dbReference>
<organism evidence="6 7">
    <name type="scientific">Sinorhizobium kostiense</name>
    <dbReference type="NCBI Taxonomy" id="76747"/>
    <lineage>
        <taxon>Bacteria</taxon>
        <taxon>Pseudomonadati</taxon>
        <taxon>Pseudomonadota</taxon>
        <taxon>Alphaproteobacteria</taxon>
        <taxon>Hyphomicrobiales</taxon>
        <taxon>Rhizobiaceae</taxon>
        <taxon>Sinorhizobium/Ensifer group</taxon>
        <taxon>Sinorhizobium</taxon>
    </lineage>
</organism>
<evidence type="ECO:0000256" key="2">
    <source>
        <dbReference type="ARBA" id="ARBA00004613"/>
    </source>
</evidence>
<dbReference type="EMBL" id="JAGILA010000002">
    <property type="protein sequence ID" value="MBP2235344.1"/>
    <property type="molecule type" value="Genomic_DNA"/>
</dbReference>
<dbReference type="PANTHER" id="PTHR42792">
    <property type="entry name" value="FLAGELLIN"/>
    <property type="match status" value="1"/>
</dbReference>
<dbReference type="Pfam" id="PF00669">
    <property type="entry name" value="Flagellin_N"/>
    <property type="match status" value="1"/>
</dbReference>
<evidence type="ECO:0000313" key="7">
    <source>
        <dbReference type="Proteomes" id="UP000730739"/>
    </source>
</evidence>
<protein>
    <submittedName>
        <fullName evidence="6">Flagellin-like hook-associated protein FlgL</fullName>
    </submittedName>
</protein>
<name>A0ABS4QXH2_9HYPH</name>
<gene>
    <name evidence="6" type="ORF">J2Z31_001836</name>
</gene>
<comment type="subcellular location">
    <subcellularLocation>
        <location evidence="1">Bacterial flagellum</location>
    </subcellularLocation>
    <subcellularLocation>
        <location evidence="2">Secreted</location>
    </subcellularLocation>
</comment>
<evidence type="ECO:0000256" key="1">
    <source>
        <dbReference type="ARBA" id="ARBA00004365"/>
    </source>
</evidence>
<evidence type="ECO:0000313" key="6">
    <source>
        <dbReference type="EMBL" id="MBP2235344.1"/>
    </source>
</evidence>
<dbReference type="Gene3D" id="1.20.1330.10">
    <property type="entry name" value="f41 fragment of flagellin, N-terminal domain"/>
    <property type="match status" value="1"/>
</dbReference>
<feature type="domain" description="Flagellin N-terminal" evidence="5">
    <location>
        <begin position="1"/>
        <end position="112"/>
    </location>
</feature>
<keyword evidence="4" id="KW-0975">Bacterial flagellum</keyword>
<dbReference type="InterPro" id="IPR001029">
    <property type="entry name" value="Flagellin_N"/>
</dbReference>
<comment type="caution">
    <text evidence="6">The sequence shown here is derived from an EMBL/GenBank/DDBJ whole genome shotgun (WGS) entry which is preliminary data.</text>
</comment>
<sequence>MADTQGRVSSGLRVAVAADNAAYWSISTTMRSDNVAISAVSDALGLGAAKVDVAYAGLNSVIDVLKEFKAKLVAAEEDGVDKAKVQGDLDQLKQQVQSIATSASFSGVNWLSTDIADMYDKTLNRASTVSSFVRDTAGGVSVKTMDVNLSRVALFNSTGGGLLQADPRDLGTLGGLRFPPVSTDWMSTYSDGNKRGSAPFYIDFTFTGPLAFGVGDEISFDVTVDADNPADPIDPPYFPGQTTHVVIDRAIVDAVLPSANGVISTYKEYSAVLRHALAGSGATATTYWKYDPPHQTKIKVDIPDVIGIAYLGNSSLDGSSIEISGFTSTVGSGGLGDAYNVWHPQIRDEARFRAVHGLRGRGRQFQPPRRPRERGLLLVRQGIRQFAAGRRSAQDVFTRPIPPFCGSQDRAASLLSISTFSSSDIPAILRLF</sequence>
<evidence type="ECO:0000256" key="4">
    <source>
        <dbReference type="ARBA" id="ARBA00023143"/>
    </source>
</evidence>
<dbReference type="SUPFAM" id="SSF64518">
    <property type="entry name" value="Phase 1 flagellin"/>
    <property type="match status" value="1"/>
</dbReference>
<proteinExistence type="inferred from homology"/>
<keyword evidence="7" id="KW-1185">Reference proteome</keyword>
<dbReference type="Proteomes" id="UP000730739">
    <property type="component" value="Unassembled WGS sequence"/>
</dbReference>